<sequence length="518" mass="57985">MTFVESSHEVSKLEKHLYYFGLHGNRNFGPKLVFRTSTDIFTPPTGPEHNTHVMQLLPVYDHKKLGQDNLWATIRKEIVELLGNQEIQLTSVDLARFRWDKQNTDGDRETFTSRVMIWVGVLPDSTTGDTTFKSSEDILQLLKQHDIHDIDMAYRESVAQPLTGPELLAPVNNLHPLQNVIDWVTTTLSLPIAGLKTLHMQGTLGFYFRVGDELYSVTAHHVLFPADHGNHSYTYVEDEEHNSDYTYLAGPKKKVVLMGNRAFNNFLASIQAKISNLNKTITRTKAEAGGAQAVIDLAATKGNMKKMKEVIEALKAFFVTMKKDWSEVNKHVIGHVVWAPPITGFNAPHSYTKDVCVIKLDKQKIWLNFTGKVMDLGPEIESGKFMSLMNPRDDTQSEFDYPRNHLFELRGILTAAQISQPNNQDLKGDPVLISTFDSVEATVYPYNSDSGPFSRGGDSGALIAGPEAEFTALLTGSTGPTDSSDITYGTPMYWLWGDIIKPQFPGADLYFDLPQQVS</sequence>
<accession>A0A167UGK0</accession>
<keyword evidence="2" id="KW-1185">Reference proteome</keyword>
<dbReference type="EMBL" id="KV417981">
    <property type="protein sequence ID" value="KZP03927.1"/>
    <property type="molecule type" value="Genomic_DNA"/>
</dbReference>
<organism evidence="1 2">
    <name type="scientific">Athelia psychrophila</name>
    <dbReference type="NCBI Taxonomy" id="1759441"/>
    <lineage>
        <taxon>Eukaryota</taxon>
        <taxon>Fungi</taxon>
        <taxon>Dikarya</taxon>
        <taxon>Basidiomycota</taxon>
        <taxon>Agaricomycotina</taxon>
        <taxon>Agaricomycetes</taxon>
        <taxon>Agaricomycetidae</taxon>
        <taxon>Atheliales</taxon>
        <taxon>Atheliaceae</taxon>
        <taxon>Athelia</taxon>
    </lineage>
</organism>
<dbReference type="AlphaFoldDB" id="A0A167UGK0"/>
<dbReference type="OrthoDB" id="5424209at2759"/>
<reference evidence="1 2" key="1">
    <citation type="journal article" date="2016" name="Mol. Biol. Evol.">
        <title>Comparative Genomics of Early-Diverging Mushroom-Forming Fungi Provides Insights into the Origins of Lignocellulose Decay Capabilities.</title>
        <authorList>
            <person name="Nagy L.G."/>
            <person name="Riley R."/>
            <person name="Tritt A."/>
            <person name="Adam C."/>
            <person name="Daum C."/>
            <person name="Floudas D."/>
            <person name="Sun H."/>
            <person name="Yadav J.S."/>
            <person name="Pangilinan J."/>
            <person name="Larsson K.H."/>
            <person name="Matsuura K."/>
            <person name="Barry K."/>
            <person name="Labutti K."/>
            <person name="Kuo R."/>
            <person name="Ohm R.A."/>
            <person name="Bhattacharya S.S."/>
            <person name="Shirouzu T."/>
            <person name="Yoshinaga Y."/>
            <person name="Martin F.M."/>
            <person name="Grigoriev I.V."/>
            <person name="Hibbett D.S."/>
        </authorList>
    </citation>
    <scope>NUCLEOTIDE SEQUENCE [LARGE SCALE GENOMIC DNA]</scope>
    <source>
        <strain evidence="1 2">CBS 109695</strain>
    </source>
</reference>
<evidence type="ECO:0000313" key="2">
    <source>
        <dbReference type="Proteomes" id="UP000076532"/>
    </source>
</evidence>
<name>A0A167UGK0_9AGAM</name>
<dbReference type="Proteomes" id="UP000076532">
    <property type="component" value="Unassembled WGS sequence"/>
</dbReference>
<evidence type="ECO:0000313" key="1">
    <source>
        <dbReference type="EMBL" id="KZP03927.1"/>
    </source>
</evidence>
<proteinExistence type="predicted"/>
<gene>
    <name evidence="1" type="ORF">FIBSPDRAFT_1013490</name>
</gene>
<protein>
    <submittedName>
        <fullName evidence="1">Uncharacterized protein</fullName>
    </submittedName>
</protein>